<dbReference type="InterPro" id="IPR007867">
    <property type="entry name" value="GMC_OxRtase_C"/>
</dbReference>
<evidence type="ECO:0000256" key="3">
    <source>
        <dbReference type="ARBA" id="ARBA00022630"/>
    </source>
</evidence>
<keyword evidence="3 7" id="KW-0285">Flavoprotein</keyword>
<name>A0A316YNI9_9BASI</name>
<evidence type="ECO:0000313" key="11">
    <source>
        <dbReference type="Proteomes" id="UP000245768"/>
    </source>
</evidence>
<feature type="signal peptide" evidence="8">
    <location>
        <begin position="1"/>
        <end position="22"/>
    </location>
</feature>
<gene>
    <name evidence="10" type="ORF">FA10DRAFT_266858</name>
</gene>
<dbReference type="RefSeq" id="XP_025377572.1">
    <property type="nucleotide sequence ID" value="XM_025521676.1"/>
</dbReference>
<keyword evidence="4 7" id="KW-0274">FAD</keyword>
<dbReference type="PANTHER" id="PTHR11552">
    <property type="entry name" value="GLUCOSE-METHANOL-CHOLINE GMC OXIDOREDUCTASE"/>
    <property type="match status" value="1"/>
</dbReference>
<dbReference type="PANTHER" id="PTHR11552:SF201">
    <property type="entry name" value="GLUCOSE-METHANOL-CHOLINE OXIDOREDUCTASE N-TERMINAL DOMAIN-CONTAINING PROTEIN"/>
    <property type="match status" value="1"/>
</dbReference>
<evidence type="ECO:0000256" key="4">
    <source>
        <dbReference type="ARBA" id="ARBA00022827"/>
    </source>
</evidence>
<dbReference type="PROSITE" id="PS00623">
    <property type="entry name" value="GMC_OXRED_1"/>
    <property type="match status" value="1"/>
</dbReference>
<evidence type="ECO:0000256" key="7">
    <source>
        <dbReference type="RuleBase" id="RU003968"/>
    </source>
</evidence>
<dbReference type="Pfam" id="PF05199">
    <property type="entry name" value="GMC_oxred_C"/>
    <property type="match status" value="1"/>
</dbReference>
<feature type="domain" description="Glucose-methanol-choline oxidoreductase N-terminal" evidence="9">
    <location>
        <begin position="133"/>
        <end position="156"/>
    </location>
</feature>
<dbReference type="EMBL" id="KZ819636">
    <property type="protein sequence ID" value="PWN90374.1"/>
    <property type="molecule type" value="Genomic_DNA"/>
</dbReference>
<dbReference type="GeneID" id="37043592"/>
<evidence type="ECO:0000256" key="8">
    <source>
        <dbReference type="SAM" id="SignalP"/>
    </source>
</evidence>
<keyword evidence="11" id="KW-1185">Reference proteome</keyword>
<reference evidence="10" key="1">
    <citation type="journal article" date="2018" name="Mol. Biol. Evol.">
        <title>Broad Genomic Sampling Reveals a Smut Pathogenic Ancestry of the Fungal Clade Ustilaginomycotina.</title>
        <authorList>
            <person name="Kijpornyongpan T."/>
            <person name="Mondo S.J."/>
            <person name="Barry K."/>
            <person name="Sandor L."/>
            <person name="Lee J."/>
            <person name="Lipzen A."/>
            <person name="Pangilinan J."/>
            <person name="LaButti K."/>
            <person name="Hainaut M."/>
            <person name="Henrissat B."/>
            <person name="Grigoriev I.V."/>
            <person name="Spatafora J.W."/>
            <person name="Aime M.C."/>
        </authorList>
    </citation>
    <scope>NUCLEOTIDE SEQUENCE [LARGE SCALE GENOMIC DNA]</scope>
    <source>
        <strain evidence="10">MCA 4198</strain>
    </source>
</reference>
<keyword evidence="8" id="KW-0732">Signal</keyword>
<dbReference type="PIRSF" id="PIRSF000137">
    <property type="entry name" value="Alcohol_oxidase"/>
    <property type="match status" value="1"/>
</dbReference>
<dbReference type="STRING" id="215250.A0A316YNI9"/>
<evidence type="ECO:0000313" key="10">
    <source>
        <dbReference type="EMBL" id="PWN90374.1"/>
    </source>
</evidence>
<accession>A0A316YNI9</accession>
<dbReference type="InParanoid" id="A0A316YNI9"/>
<dbReference type="InterPro" id="IPR036188">
    <property type="entry name" value="FAD/NAD-bd_sf"/>
</dbReference>
<proteinExistence type="inferred from homology"/>
<dbReference type="InterPro" id="IPR000172">
    <property type="entry name" value="GMC_OxRdtase_N"/>
</dbReference>
<comment type="cofactor">
    <cofactor evidence="1">
        <name>FAD</name>
        <dbReference type="ChEBI" id="CHEBI:57692"/>
    </cofactor>
</comment>
<sequence length="651" mass="69615">MCARLLLLTILSFSLLVSTAMAKVATNNGDSRPFKTVTTDGAALSHKTFDVIIVGGGLSGMTLANRLSASLPLKNILVIEAGDDTRKNTNVSTYASLIAANADPHINWQFPTVAQTQAGQPGGVNFTKSIDAGKGLGGGTSINGGIYDAPVKAQAETFFKGGWTALVKGMKKTQNFHPPSTAQVKSGGATYDPSVHATGGPVDLAFSESMYLGPHQHAFLTSLRQALPGLRKNKDHANGDNDGVAVVPQAIVPGNPNQVRVSSATAYLSPIEDKRPNLTVLTGWRAAKIDWCTTSSSNRKRADGVTIQQTKDGPTYGVLLRAKTGQIIVSSGTIRSPLFLEHSGVGDAAVLSSAGIAKQVELAGVGKNLQDQALNYIFLPRDGSVDLHGTGPQNIKAMASAKYLFPNNLKAVESQVRSRLRSWVADMVRSGAVASEVGLLEQYDTQVKGIFEQGWPIAEFLFQTQIDDIPLPGIPKNKNMVLQAWYLSPFSRGKTHAKSASTWDSPELDPRYWSAEFDLEVQVAAMQASRRTFEMPDMKKLSTGDKVEILPGFQVVPNSPEGGDPKAWTPFILASYRSAVHPVGTCSMMPLSKGGVVDEEFKVYGTDNVRVVDASVLPMELTSHITATLYALTERAAVVLARSMLPVSSHL</sequence>
<dbReference type="GO" id="GO:0050660">
    <property type="term" value="F:flavin adenine dinucleotide binding"/>
    <property type="evidence" value="ECO:0007669"/>
    <property type="project" value="InterPro"/>
</dbReference>
<feature type="active site" description="Proton acceptor" evidence="6">
    <location>
        <position position="624"/>
    </location>
</feature>
<protein>
    <submittedName>
        <fullName evidence="10">Alcohol oxidase</fullName>
    </submittedName>
</protein>
<dbReference type="AlphaFoldDB" id="A0A316YNI9"/>
<feature type="chain" id="PRO_5016351613" evidence="8">
    <location>
        <begin position="23"/>
        <end position="651"/>
    </location>
</feature>
<dbReference type="Gene3D" id="4.10.450.10">
    <property type="entry name" value="Glucose Oxidase, domain 2"/>
    <property type="match status" value="1"/>
</dbReference>
<dbReference type="OrthoDB" id="269227at2759"/>
<dbReference type="Gene3D" id="3.30.560.10">
    <property type="entry name" value="Glucose Oxidase, domain 3"/>
    <property type="match status" value="1"/>
</dbReference>
<organism evidence="10 11">
    <name type="scientific">Acaromyces ingoldii</name>
    <dbReference type="NCBI Taxonomy" id="215250"/>
    <lineage>
        <taxon>Eukaryota</taxon>
        <taxon>Fungi</taxon>
        <taxon>Dikarya</taxon>
        <taxon>Basidiomycota</taxon>
        <taxon>Ustilaginomycotina</taxon>
        <taxon>Exobasidiomycetes</taxon>
        <taxon>Exobasidiales</taxon>
        <taxon>Cryptobasidiaceae</taxon>
        <taxon>Acaromyces</taxon>
    </lineage>
</organism>
<dbReference type="Gene3D" id="3.50.50.60">
    <property type="entry name" value="FAD/NAD(P)-binding domain"/>
    <property type="match status" value="1"/>
</dbReference>
<dbReference type="SUPFAM" id="SSF54373">
    <property type="entry name" value="FAD-linked reductases, C-terminal domain"/>
    <property type="match status" value="1"/>
</dbReference>
<dbReference type="InterPro" id="IPR012132">
    <property type="entry name" value="GMC_OxRdtase"/>
</dbReference>
<dbReference type="Proteomes" id="UP000245768">
    <property type="component" value="Unassembled WGS sequence"/>
</dbReference>
<dbReference type="Pfam" id="PF00732">
    <property type="entry name" value="GMC_oxred_N"/>
    <property type="match status" value="1"/>
</dbReference>
<dbReference type="GO" id="GO:0016614">
    <property type="term" value="F:oxidoreductase activity, acting on CH-OH group of donors"/>
    <property type="evidence" value="ECO:0007669"/>
    <property type="project" value="InterPro"/>
</dbReference>
<evidence type="ECO:0000256" key="1">
    <source>
        <dbReference type="ARBA" id="ARBA00001974"/>
    </source>
</evidence>
<dbReference type="SUPFAM" id="SSF51905">
    <property type="entry name" value="FAD/NAD(P)-binding domain"/>
    <property type="match status" value="1"/>
</dbReference>
<keyword evidence="5" id="KW-0560">Oxidoreductase</keyword>
<evidence type="ECO:0000259" key="9">
    <source>
        <dbReference type="PROSITE" id="PS00623"/>
    </source>
</evidence>
<evidence type="ECO:0000256" key="5">
    <source>
        <dbReference type="ARBA" id="ARBA00023002"/>
    </source>
</evidence>
<comment type="similarity">
    <text evidence="2 7">Belongs to the GMC oxidoreductase family.</text>
</comment>
<feature type="active site" description="Proton donor" evidence="6">
    <location>
        <position position="581"/>
    </location>
</feature>
<evidence type="ECO:0000256" key="2">
    <source>
        <dbReference type="ARBA" id="ARBA00010790"/>
    </source>
</evidence>
<dbReference type="InterPro" id="IPR027424">
    <property type="entry name" value="Glucose_Oxidase_domain_2"/>
</dbReference>
<evidence type="ECO:0000256" key="6">
    <source>
        <dbReference type="PIRSR" id="PIRSR000137-1"/>
    </source>
</evidence>